<sequence>MSGWDADEELYQRDLRIPNKMWRLFPRFIPRTVENQKDFRAYCIYTWKNDERCLHGSLPDRDGDGSYLRTETIRIIRSFEQVPKEQRQQWLQGEVEVAEARVKALWCNIAPPLADFLRTEIRGLAESERYHIRRNRVMTLIDLLSERRRHLPRNHVMPALLDVVLWQPVWTIIGTRPYSESTPRSVFDGVTSQLSSFVQEWNDSRIRIILESLRRHRSGSTEADLLLSTSLFRCTNHGCRGSQSVYPYPAVLYHACGETRSGSSSEERTWISEVASFGARDRGLAPYSSSLRVEVRPTAALVSEAICHLSQLDPTTTTLDTMFKLNPVVECGACMKKGGRRRFMRWTAAVCADHFFRAGRFGATKIDLPRR</sequence>
<comment type="caution">
    <text evidence="1">The sequence shown here is derived from an EMBL/GenBank/DDBJ whole genome shotgun (WGS) entry which is preliminary data.</text>
</comment>
<evidence type="ECO:0000313" key="1">
    <source>
        <dbReference type="EMBL" id="KAL0064260.1"/>
    </source>
</evidence>
<dbReference type="Proteomes" id="UP001437256">
    <property type="component" value="Unassembled WGS sequence"/>
</dbReference>
<organism evidence="1 2">
    <name type="scientific">Marasmius tenuissimus</name>
    <dbReference type="NCBI Taxonomy" id="585030"/>
    <lineage>
        <taxon>Eukaryota</taxon>
        <taxon>Fungi</taxon>
        <taxon>Dikarya</taxon>
        <taxon>Basidiomycota</taxon>
        <taxon>Agaricomycotina</taxon>
        <taxon>Agaricomycetes</taxon>
        <taxon>Agaricomycetidae</taxon>
        <taxon>Agaricales</taxon>
        <taxon>Marasmiineae</taxon>
        <taxon>Marasmiaceae</taxon>
        <taxon>Marasmius</taxon>
    </lineage>
</organism>
<proteinExistence type="predicted"/>
<accession>A0ABR2ZRF8</accession>
<protein>
    <submittedName>
        <fullName evidence="1">Uncharacterized protein</fullName>
    </submittedName>
</protein>
<evidence type="ECO:0000313" key="2">
    <source>
        <dbReference type="Proteomes" id="UP001437256"/>
    </source>
</evidence>
<keyword evidence="2" id="KW-1185">Reference proteome</keyword>
<gene>
    <name evidence="1" type="ORF">AAF712_008845</name>
</gene>
<dbReference type="EMBL" id="JBBXMP010000065">
    <property type="protein sequence ID" value="KAL0064260.1"/>
    <property type="molecule type" value="Genomic_DNA"/>
</dbReference>
<reference evidence="1 2" key="1">
    <citation type="submission" date="2024-05" db="EMBL/GenBank/DDBJ databases">
        <title>A draft genome resource for the thread blight pathogen Marasmius tenuissimus strain MS-2.</title>
        <authorList>
            <person name="Yulfo-Soto G.E."/>
            <person name="Baruah I.K."/>
            <person name="Amoako-Attah I."/>
            <person name="Bukari Y."/>
            <person name="Meinhardt L.W."/>
            <person name="Bailey B.A."/>
            <person name="Cohen S.P."/>
        </authorList>
    </citation>
    <scope>NUCLEOTIDE SEQUENCE [LARGE SCALE GENOMIC DNA]</scope>
    <source>
        <strain evidence="1 2">MS-2</strain>
    </source>
</reference>
<name>A0ABR2ZRF8_9AGAR</name>